<dbReference type="InterPro" id="IPR002060">
    <property type="entry name" value="Squ/phyt_synthse"/>
</dbReference>
<dbReference type="EMBL" id="ANHZ02000007">
    <property type="protein sequence ID" value="EME36948.1"/>
    <property type="molecule type" value="Genomic_DNA"/>
</dbReference>
<dbReference type="RefSeq" id="WP_006214349.1">
    <property type="nucleotide sequence ID" value="NZ_ANHZ02000007.1"/>
</dbReference>
<dbReference type="InterPro" id="IPR044843">
    <property type="entry name" value="Trans_IPPS_bact-type"/>
</dbReference>
<dbReference type="PROSITE" id="PS01045">
    <property type="entry name" value="SQUALEN_PHYTOEN_SYN_2"/>
    <property type="match status" value="1"/>
</dbReference>
<evidence type="ECO:0000256" key="1">
    <source>
        <dbReference type="ARBA" id="ARBA00004684"/>
    </source>
</evidence>
<dbReference type="Proteomes" id="UP000009877">
    <property type="component" value="Unassembled WGS sequence"/>
</dbReference>
<dbReference type="Pfam" id="PF00494">
    <property type="entry name" value="SQS_PSY"/>
    <property type="match status" value="1"/>
</dbReference>
<accession>M2XVX9</accession>
<comment type="pathway">
    <text evidence="1">Carotenoid biosynthesis; phytoene biosynthesis.</text>
</comment>
<dbReference type="InterPro" id="IPR019845">
    <property type="entry name" value="Squalene/phytoene_synthase_CS"/>
</dbReference>
<dbReference type="Gene3D" id="1.10.600.10">
    <property type="entry name" value="Farnesyl Diphosphate Synthase"/>
    <property type="match status" value="1"/>
</dbReference>
<proteinExistence type="predicted"/>
<sequence>MTAVRPVSRYDRVAAASAAEVIGRYSTSFGWAVRLLAEPTRSEIRSLYALVRVADEIVDDPDPHLSPQLRSELLEELEADTLRALQHGRSANLVVQAFASVARRRGVGPELIRPFFASMRADLGLRTHDDESLDDYVYGSAEVIGLMCLHCFLGADGGAYERLAPGAQRLGAAFQKINFLRDLADDHDLLGRTYFPGLDPEAFTDSRRDELLDDIDADLAVAAEAIAQLPPDSRRAVSAAHGLFAELSRRLRRTPAAQIRRTRIRVPDARKAVIIVRALGGRP</sequence>
<dbReference type="STRING" id="71999.KPaMU14_12415"/>
<evidence type="ECO:0000313" key="4">
    <source>
        <dbReference type="Proteomes" id="UP000009877"/>
    </source>
</evidence>
<comment type="caution">
    <text evidence="3">The sequence shown here is derived from an EMBL/GenBank/DDBJ whole genome shotgun (WGS) entry which is preliminary data.</text>
</comment>
<name>M2XVX9_9MICC</name>
<dbReference type="UniPathway" id="UPA00799"/>
<dbReference type="GO" id="GO:0004311">
    <property type="term" value="F:geranylgeranyl diphosphate synthase activity"/>
    <property type="evidence" value="ECO:0007669"/>
    <property type="project" value="InterPro"/>
</dbReference>
<organism evidence="3 4">
    <name type="scientific">Kocuria palustris PEL</name>
    <dbReference type="NCBI Taxonomy" id="1236550"/>
    <lineage>
        <taxon>Bacteria</taxon>
        <taxon>Bacillati</taxon>
        <taxon>Actinomycetota</taxon>
        <taxon>Actinomycetes</taxon>
        <taxon>Micrococcales</taxon>
        <taxon>Micrococcaceae</taxon>
        <taxon>Kocuria</taxon>
    </lineage>
</organism>
<keyword evidence="4" id="KW-1185">Reference proteome</keyword>
<dbReference type="GO" id="GO:0008299">
    <property type="term" value="P:isoprenoid biosynthetic process"/>
    <property type="evidence" value="ECO:0007669"/>
    <property type="project" value="UniProtKB-ARBA"/>
</dbReference>
<protein>
    <submittedName>
        <fullName evidence="3">Phytoene synthase</fullName>
    </submittedName>
</protein>
<keyword evidence="2" id="KW-0808">Transferase</keyword>
<gene>
    <name evidence="3" type="ORF">C884_02308</name>
</gene>
<dbReference type="PANTHER" id="PTHR31480">
    <property type="entry name" value="BIFUNCTIONAL LYCOPENE CYCLASE/PHYTOENE SYNTHASE"/>
    <property type="match status" value="1"/>
</dbReference>
<dbReference type="SFLD" id="SFLDG01018">
    <property type="entry name" value="Squalene/Phytoene_Synthase_Lik"/>
    <property type="match status" value="1"/>
</dbReference>
<dbReference type="SUPFAM" id="SSF48576">
    <property type="entry name" value="Terpenoid synthases"/>
    <property type="match status" value="1"/>
</dbReference>
<dbReference type="InterPro" id="IPR008949">
    <property type="entry name" value="Isoprenoid_synthase_dom_sf"/>
</dbReference>
<dbReference type="AlphaFoldDB" id="M2XVX9"/>
<dbReference type="SFLD" id="SFLDG01212">
    <property type="entry name" value="Phytoene_synthase_like"/>
    <property type="match status" value="1"/>
</dbReference>
<evidence type="ECO:0000256" key="2">
    <source>
        <dbReference type="ARBA" id="ARBA00022679"/>
    </source>
</evidence>
<reference evidence="3 4" key="1">
    <citation type="journal article" date="2014" name="Genome Announc.">
        <title>Draft Genome Sequence of Kocuria palustris PEL.</title>
        <authorList>
            <person name="Sharma G."/>
            <person name="Khatri I."/>
            <person name="Subramanian S."/>
        </authorList>
    </citation>
    <scope>NUCLEOTIDE SEQUENCE [LARGE SCALE GENOMIC DNA]</scope>
    <source>
        <strain evidence="3 4">PEL</strain>
    </source>
</reference>
<dbReference type="SFLD" id="SFLDS00005">
    <property type="entry name" value="Isoprenoid_Synthase_Type_I"/>
    <property type="match status" value="1"/>
</dbReference>
<evidence type="ECO:0000313" key="3">
    <source>
        <dbReference type="EMBL" id="EME36948.1"/>
    </source>
</evidence>